<evidence type="ECO:0000313" key="11">
    <source>
        <dbReference type="Proteomes" id="UP001566132"/>
    </source>
</evidence>
<feature type="active site" description="Charge relay system" evidence="8">
    <location>
        <position position="357"/>
    </location>
</feature>
<dbReference type="FunFam" id="3.40.50.1820:FF:000057">
    <property type="entry name" value="Lipase"/>
    <property type="match status" value="1"/>
</dbReference>
<proteinExistence type="inferred from homology"/>
<dbReference type="GO" id="GO:0016787">
    <property type="term" value="F:hydrolase activity"/>
    <property type="evidence" value="ECO:0007669"/>
    <property type="project" value="UniProtKB-KW"/>
</dbReference>
<dbReference type="Gene3D" id="3.40.50.1820">
    <property type="entry name" value="alpha/beta hydrolase"/>
    <property type="match status" value="1"/>
</dbReference>
<name>A0ABD1E5U8_HYPHA</name>
<dbReference type="PIRSF" id="PIRSF000862">
    <property type="entry name" value="Steryl_ester_lip"/>
    <property type="match status" value="1"/>
</dbReference>
<feature type="active site" description="Nucleophile" evidence="8">
    <location>
        <position position="153"/>
    </location>
</feature>
<evidence type="ECO:0000256" key="4">
    <source>
        <dbReference type="ARBA" id="ARBA00022963"/>
    </source>
</evidence>
<sequence length="382" mass="43698">MINVFPICIKTKNCWFQFLEKHNYTYYENHTIITPDKYILTTVRIPRGLNESSSNTTKKHPVILLHGIWSNPQDLILMGPNSIGFLLVESGFDVYLMASRGNTYSTAHEYFSTDSVEYWDFGFDEVGRYDIPCNIDYVKNLTGNSNVSFIGHSQGGTSFVTFAATRPEYLKSITSAHLFAPVVYMDYSRLPFFSVIKNNQMTLEAVVTNLGLNKGVFTYNPIITVLGMIFCNIESPLIEICASLLGIQGPDPDQLNRTKITVMATNDPAGGSFKQLIHYLQVAQSGKFREYNYYNQNQKIYQQEEPPLYNLTAINGTLLHIWYGENDFFTGEKDYKKLISEIPCAIAKKVENELWNHIDFAFAIESYKYVYRHVLDELLSHV</sequence>
<dbReference type="InterPro" id="IPR006693">
    <property type="entry name" value="AB_hydrolase_lipase"/>
</dbReference>
<feature type="active site" description="Charge relay system" evidence="8">
    <location>
        <position position="327"/>
    </location>
</feature>
<keyword evidence="5" id="KW-0443">Lipid metabolism</keyword>
<evidence type="ECO:0000259" key="9">
    <source>
        <dbReference type="Pfam" id="PF04083"/>
    </source>
</evidence>
<evidence type="ECO:0000313" key="10">
    <source>
        <dbReference type="EMBL" id="KAL1489302.1"/>
    </source>
</evidence>
<dbReference type="PANTHER" id="PTHR11005">
    <property type="entry name" value="LYSOSOMAL ACID LIPASE-RELATED"/>
    <property type="match status" value="1"/>
</dbReference>
<evidence type="ECO:0000256" key="8">
    <source>
        <dbReference type="PIRSR" id="PIRSR000862-1"/>
    </source>
</evidence>
<keyword evidence="11" id="KW-1185">Reference proteome</keyword>
<dbReference type="EMBL" id="JBDJPC010000012">
    <property type="protein sequence ID" value="KAL1489302.1"/>
    <property type="molecule type" value="Genomic_DNA"/>
</dbReference>
<dbReference type="GO" id="GO:0016042">
    <property type="term" value="P:lipid catabolic process"/>
    <property type="evidence" value="ECO:0007669"/>
    <property type="project" value="UniProtKB-KW"/>
</dbReference>
<organism evidence="10 11">
    <name type="scientific">Hypothenemus hampei</name>
    <name type="common">Coffee berry borer</name>
    <dbReference type="NCBI Taxonomy" id="57062"/>
    <lineage>
        <taxon>Eukaryota</taxon>
        <taxon>Metazoa</taxon>
        <taxon>Ecdysozoa</taxon>
        <taxon>Arthropoda</taxon>
        <taxon>Hexapoda</taxon>
        <taxon>Insecta</taxon>
        <taxon>Pterygota</taxon>
        <taxon>Neoptera</taxon>
        <taxon>Endopterygota</taxon>
        <taxon>Coleoptera</taxon>
        <taxon>Polyphaga</taxon>
        <taxon>Cucujiformia</taxon>
        <taxon>Curculionidae</taxon>
        <taxon>Scolytinae</taxon>
        <taxon>Hypothenemus</taxon>
    </lineage>
</organism>
<dbReference type="AlphaFoldDB" id="A0ABD1E5U8"/>
<reference evidence="10 11" key="1">
    <citation type="submission" date="2024-05" db="EMBL/GenBank/DDBJ databases">
        <title>Genetic variation in Jamaican populations of the coffee berry borer (Hypothenemus hampei).</title>
        <authorList>
            <person name="Errbii M."/>
            <person name="Myrie A."/>
        </authorList>
    </citation>
    <scope>NUCLEOTIDE SEQUENCE [LARGE SCALE GENOMIC DNA]</scope>
    <source>
        <strain evidence="10">JA-Hopewell-2020-01-JO</strain>
        <tissue evidence="10">Whole body</tissue>
    </source>
</reference>
<evidence type="ECO:0000256" key="3">
    <source>
        <dbReference type="ARBA" id="ARBA00022801"/>
    </source>
</evidence>
<keyword evidence="2" id="KW-0732">Signal</keyword>
<keyword evidence="3 7" id="KW-0378">Hydrolase</keyword>
<evidence type="ECO:0000256" key="7">
    <source>
        <dbReference type="PIRNR" id="PIRNR000862"/>
    </source>
</evidence>
<evidence type="ECO:0000256" key="6">
    <source>
        <dbReference type="ARBA" id="ARBA00023180"/>
    </source>
</evidence>
<protein>
    <recommendedName>
        <fullName evidence="7">Lipase</fullName>
    </recommendedName>
</protein>
<dbReference type="Pfam" id="PF04083">
    <property type="entry name" value="Abhydro_lipase"/>
    <property type="match status" value="1"/>
</dbReference>
<keyword evidence="4 7" id="KW-0442">Lipid degradation</keyword>
<evidence type="ECO:0000256" key="2">
    <source>
        <dbReference type="ARBA" id="ARBA00022729"/>
    </source>
</evidence>
<comment type="caution">
    <text evidence="10">The sequence shown here is derived from an EMBL/GenBank/DDBJ whole genome shotgun (WGS) entry which is preliminary data.</text>
</comment>
<dbReference type="Proteomes" id="UP001566132">
    <property type="component" value="Unassembled WGS sequence"/>
</dbReference>
<feature type="domain" description="Partial AB-hydrolase lipase" evidence="9">
    <location>
        <begin position="19"/>
        <end position="74"/>
    </location>
</feature>
<dbReference type="InterPro" id="IPR025483">
    <property type="entry name" value="Lipase_euk"/>
</dbReference>
<evidence type="ECO:0000256" key="5">
    <source>
        <dbReference type="ARBA" id="ARBA00023098"/>
    </source>
</evidence>
<keyword evidence="6" id="KW-0325">Glycoprotein</keyword>
<gene>
    <name evidence="10" type="ORF">ABEB36_014225</name>
</gene>
<comment type="similarity">
    <text evidence="1 7">Belongs to the AB hydrolase superfamily. Lipase family.</text>
</comment>
<accession>A0ABD1E5U8</accession>
<evidence type="ECO:0000256" key="1">
    <source>
        <dbReference type="ARBA" id="ARBA00010701"/>
    </source>
</evidence>
<dbReference type="InterPro" id="IPR029058">
    <property type="entry name" value="AB_hydrolase_fold"/>
</dbReference>
<dbReference type="SUPFAM" id="SSF53474">
    <property type="entry name" value="alpha/beta-Hydrolases"/>
    <property type="match status" value="1"/>
</dbReference>